<evidence type="ECO:0000256" key="1">
    <source>
        <dbReference type="ARBA" id="ARBA00004561"/>
    </source>
</evidence>
<dbReference type="SUPFAM" id="SSF49401">
    <property type="entry name" value="Bacterial adhesins"/>
    <property type="match status" value="1"/>
</dbReference>
<dbReference type="InterPro" id="IPR036937">
    <property type="entry name" value="Adhesion_dom_fimbrial_sf"/>
</dbReference>
<organism evidence="6 7">
    <name type="scientific">Chromobacterium haemolyticum</name>
    <dbReference type="NCBI Taxonomy" id="394935"/>
    <lineage>
        <taxon>Bacteria</taxon>
        <taxon>Pseudomonadati</taxon>
        <taxon>Pseudomonadota</taxon>
        <taxon>Betaproteobacteria</taxon>
        <taxon>Neisseriales</taxon>
        <taxon>Chromobacteriaceae</taxon>
        <taxon>Chromobacterium</taxon>
    </lineage>
</organism>
<dbReference type="InterPro" id="IPR050263">
    <property type="entry name" value="Bact_Fimbrial_Adh_Pro"/>
</dbReference>
<evidence type="ECO:0000259" key="5">
    <source>
        <dbReference type="Pfam" id="PF00419"/>
    </source>
</evidence>
<proteinExistence type="inferred from homology"/>
<keyword evidence="7" id="KW-1185">Reference proteome</keyword>
<dbReference type="InterPro" id="IPR008966">
    <property type="entry name" value="Adhesion_dom_sf"/>
</dbReference>
<name>A0ABS3GSL2_9NEIS</name>
<evidence type="ECO:0000313" key="6">
    <source>
        <dbReference type="EMBL" id="MBO0418031.1"/>
    </source>
</evidence>
<evidence type="ECO:0000256" key="3">
    <source>
        <dbReference type="ARBA" id="ARBA00023263"/>
    </source>
</evidence>
<evidence type="ECO:0000256" key="2">
    <source>
        <dbReference type="ARBA" id="ARBA00006671"/>
    </source>
</evidence>
<comment type="similarity">
    <text evidence="2">Belongs to the fimbrial protein family.</text>
</comment>
<dbReference type="Gene3D" id="2.60.40.1090">
    <property type="entry name" value="Fimbrial-type adhesion domain"/>
    <property type="match status" value="1"/>
</dbReference>
<dbReference type="RefSeq" id="WP_161784606.1">
    <property type="nucleotide sequence ID" value="NZ_JAEILV010000024.1"/>
</dbReference>
<gene>
    <name evidence="6" type="ORF">J1C50_21225</name>
</gene>
<feature type="compositionally biased region" description="Polar residues" evidence="4">
    <location>
        <begin position="70"/>
        <end position="79"/>
    </location>
</feature>
<dbReference type="EMBL" id="JAFLRD010000023">
    <property type="protein sequence ID" value="MBO0418031.1"/>
    <property type="molecule type" value="Genomic_DNA"/>
</dbReference>
<evidence type="ECO:0000313" key="7">
    <source>
        <dbReference type="Proteomes" id="UP000664349"/>
    </source>
</evidence>
<keyword evidence="3" id="KW-0281">Fimbrium</keyword>
<evidence type="ECO:0000256" key="4">
    <source>
        <dbReference type="SAM" id="MobiDB-lite"/>
    </source>
</evidence>
<sequence length="265" mass="28139">MDNDSLGRIIREGESRWSVPDDYPKAAGNYQKEMSLVQEFVLTDPKLYQGGGTILTSAGFTIHAHGTGTGNSQNVSRGCNASGGAPSGNREDAKTVYTFSPTDAWGGSGGPPPLPAPSCKVSLASQKLSISLNSINAFRLNRKDEVSQDSVPFSIRLEECAINARPSINFTDAGTPSNTSHTLLANHASGSAKGLGVRLRRNGQTDLYFGLPDSSDSRRRIPLGTASSDTPVLTLELNAHYVRTTDEAIKPGSFSATTTFVLSYP</sequence>
<dbReference type="Proteomes" id="UP000664349">
    <property type="component" value="Unassembled WGS sequence"/>
</dbReference>
<feature type="domain" description="Fimbrial-type adhesion" evidence="5">
    <location>
        <begin position="116"/>
        <end position="264"/>
    </location>
</feature>
<dbReference type="PANTHER" id="PTHR33420:SF14">
    <property type="entry name" value="TYPE 1 FIMBRIN D-MANNOSE SPECIFIC ADHESIN"/>
    <property type="match status" value="1"/>
</dbReference>
<reference evidence="6 7" key="1">
    <citation type="submission" date="2021-03" db="EMBL/GenBank/DDBJ databases">
        <title>First Case of infection caused by Chromobacterium haemolyticum derived from water in China.</title>
        <authorList>
            <person name="Chen J."/>
            <person name="Liu C."/>
        </authorList>
    </citation>
    <scope>NUCLEOTIDE SEQUENCE [LARGE SCALE GENOMIC DNA]</scope>
    <source>
        <strain evidence="6 7">WJ-5</strain>
    </source>
</reference>
<dbReference type="Pfam" id="PF00419">
    <property type="entry name" value="Fimbrial"/>
    <property type="match status" value="1"/>
</dbReference>
<protein>
    <submittedName>
        <fullName evidence="6">Type 1 fimbrial protein</fullName>
    </submittedName>
</protein>
<feature type="region of interest" description="Disordered" evidence="4">
    <location>
        <begin position="69"/>
        <end position="92"/>
    </location>
</feature>
<comment type="caution">
    <text evidence="6">The sequence shown here is derived from an EMBL/GenBank/DDBJ whole genome shotgun (WGS) entry which is preliminary data.</text>
</comment>
<dbReference type="InterPro" id="IPR000259">
    <property type="entry name" value="Adhesion_dom_fimbrial"/>
</dbReference>
<dbReference type="PANTHER" id="PTHR33420">
    <property type="entry name" value="FIMBRIAL SUBUNIT ELFA-RELATED"/>
    <property type="match status" value="1"/>
</dbReference>
<comment type="subcellular location">
    <subcellularLocation>
        <location evidence="1">Fimbrium</location>
    </subcellularLocation>
</comment>
<accession>A0ABS3GSL2</accession>